<feature type="transmembrane region" description="Helical" evidence="1">
    <location>
        <begin position="140"/>
        <end position="159"/>
    </location>
</feature>
<feature type="transmembrane region" description="Helical" evidence="1">
    <location>
        <begin position="118"/>
        <end position="134"/>
    </location>
</feature>
<dbReference type="RefSeq" id="WP_059265804.1">
    <property type="nucleotide sequence ID" value="NZ_KQ948366.1"/>
</dbReference>
<protein>
    <submittedName>
        <fullName evidence="2">Uncharacterized protein</fullName>
    </submittedName>
</protein>
<feature type="transmembrane region" description="Helical" evidence="1">
    <location>
        <begin position="81"/>
        <end position="106"/>
    </location>
</feature>
<dbReference type="AlphaFoldDB" id="A0A101PVN2"/>
<accession>A0A101PVN2</accession>
<organism evidence="2 3">
    <name type="scientific">Streptomyces corchorusii</name>
    <name type="common">Streptomyces chibaensis</name>
    <dbReference type="NCBI Taxonomy" id="1903"/>
    <lineage>
        <taxon>Bacteria</taxon>
        <taxon>Bacillati</taxon>
        <taxon>Actinomycetota</taxon>
        <taxon>Actinomycetes</taxon>
        <taxon>Kitasatosporales</taxon>
        <taxon>Streptomycetaceae</taxon>
        <taxon>Streptomyces</taxon>
    </lineage>
</organism>
<reference evidence="2 3" key="1">
    <citation type="submission" date="2015-10" db="EMBL/GenBank/DDBJ databases">
        <title>Draft genome sequence of Streptomyces corchorusii DSM 40340, type strain for the species Streptomyces corchorusii.</title>
        <authorList>
            <person name="Ruckert C."/>
            <person name="Winkler A."/>
            <person name="Kalinowski J."/>
            <person name="Kampfer P."/>
            <person name="Glaeser S."/>
        </authorList>
    </citation>
    <scope>NUCLEOTIDE SEQUENCE [LARGE SCALE GENOMIC DNA]</scope>
    <source>
        <strain evidence="2 3">DSM 40340</strain>
    </source>
</reference>
<dbReference type="Proteomes" id="UP000053398">
    <property type="component" value="Unassembled WGS sequence"/>
</dbReference>
<evidence type="ECO:0000313" key="3">
    <source>
        <dbReference type="Proteomes" id="UP000053398"/>
    </source>
</evidence>
<proteinExistence type="predicted"/>
<keyword evidence="1" id="KW-0812">Transmembrane</keyword>
<dbReference type="EMBL" id="LMWP01000043">
    <property type="protein sequence ID" value="KUN18500.1"/>
    <property type="molecule type" value="Genomic_DNA"/>
</dbReference>
<keyword evidence="1" id="KW-0472">Membrane</keyword>
<comment type="caution">
    <text evidence="2">The sequence shown here is derived from an EMBL/GenBank/DDBJ whole genome shotgun (WGS) entry which is preliminary data.</text>
</comment>
<feature type="transmembrane region" description="Helical" evidence="1">
    <location>
        <begin position="209"/>
        <end position="230"/>
    </location>
</feature>
<keyword evidence="3" id="KW-1185">Reference proteome</keyword>
<gene>
    <name evidence="2" type="ORF">AQJ11_34205</name>
</gene>
<feature type="transmembrane region" description="Helical" evidence="1">
    <location>
        <begin position="12"/>
        <end position="31"/>
    </location>
</feature>
<sequence length="274" mass="27755">MTAMVHVPAYLWALVLAGTVGITALTGFVLYRGALLAGSGGRGAVRLGVGSVLLIGGWFTVSGVIAGQGGYLSGPGRLPALPFAFAGALVAMVAATLLPLVARALAAPGMLSRLELPHAFRVVGAAFLIMMALGHLPALFAVPAGVGDILTGIAAPFVARRVAKGGGHRVALWFNAFGMADLIAALTLAILTGLHAFSVSPSSKAITELPLALIPTAAVPLLFTLHITSVRRLLAVERKRRSTLGGAGLGAPSLTTVLPLAGGPVHHLGRQGEK</sequence>
<name>A0A101PVN2_STRCK</name>
<feature type="transmembrane region" description="Helical" evidence="1">
    <location>
        <begin position="43"/>
        <end position="61"/>
    </location>
</feature>
<keyword evidence="1" id="KW-1133">Transmembrane helix</keyword>
<evidence type="ECO:0000313" key="2">
    <source>
        <dbReference type="EMBL" id="KUN18500.1"/>
    </source>
</evidence>
<feature type="transmembrane region" description="Helical" evidence="1">
    <location>
        <begin position="171"/>
        <end position="197"/>
    </location>
</feature>
<evidence type="ECO:0000256" key="1">
    <source>
        <dbReference type="SAM" id="Phobius"/>
    </source>
</evidence>